<comment type="caution">
    <text evidence="5">The sequence shown here is derived from an EMBL/GenBank/DDBJ whole genome shotgun (WGS) entry which is preliminary data.</text>
</comment>
<feature type="domain" description="HTH asnC-type" evidence="4">
    <location>
        <begin position="3"/>
        <end position="64"/>
    </location>
</feature>
<dbReference type="InterPro" id="IPR036390">
    <property type="entry name" value="WH_DNA-bd_sf"/>
</dbReference>
<evidence type="ECO:0000256" key="3">
    <source>
        <dbReference type="ARBA" id="ARBA00023163"/>
    </source>
</evidence>
<dbReference type="SUPFAM" id="SSF54909">
    <property type="entry name" value="Dimeric alpha+beta barrel"/>
    <property type="match status" value="1"/>
</dbReference>
<dbReference type="PANTHER" id="PTHR30154:SF34">
    <property type="entry name" value="TRANSCRIPTIONAL REGULATOR AZLB"/>
    <property type="match status" value="1"/>
</dbReference>
<dbReference type="InterPro" id="IPR036388">
    <property type="entry name" value="WH-like_DNA-bd_sf"/>
</dbReference>
<dbReference type="SUPFAM" id="SSF46785">
    <property type="entry name" value="Winged helix' DNA-binding domain"/>
    <property type="match status" value="1"/>
</dbReference>
<dbReference type="EMBL" id="QNVH01000012">
    <property type="protein sequence ID" value="TDA39482.1"/>
    <property type="molecule type" value="Genomic_DNA"/>
</dbReference>
<proteinExistence type="predicted"/>
<keyword evidence="1" id="KW-0805">Transcription regulation</keyword>
<dbReference type="InterPro" id="IPR000485">
    <property type="entry name" value="AsnC-type_HTH_dom"/>
</dbReference>
<evidence type="ECO:0000256" key="2">
    <source>
        <dbReference type="ARBA" id="ARBA00023125"/>
    </source>
</evidence>
<dbReference type="Pfam" id="PF01037">
    <property type="entry name" value="AsnC_trans_reg"/>
    <property type="match status" value="1"/>
</dbReference>
<dbReference type="PROSITE" id="PS50956">
    <property type="entry name" value="HTH_ASNC_2"/>
    <property type="match status" value="1"/>
</dbReference>
<dbReference type="InterPro" id="IPR011008">
    <property type="entry name" value="Dimeric_a/b-barrel"/>
</dbReference>
<dbReference type="CDD" id="cd00090">
    <property type="entry name" value="HTH_ARSR"/>
    <property type="match status" value="1"/>
</dbReference>
<keyword evidence="2" id="KW-0238">DNA-binding</keyword>
<dbReference type="InterPro" id="IPR019887">
    <property type="entry name" value="Tscrpt_reg_AsnC/Lrp_C"/>
</dbReference>
<reference evidence="5 6" key="1">
    <citation type="journal article" date="2019" name="Nat. Microbiol.">
        <title>Expanding anaerobic alkane metabolism in the domain of Archaea.</title>
        <authorList>
            <person name="Wang Y."/>
            <person name="Wegener G."/>
            <person name="Hou J."/>
            <person name="Wang F."/>
            <person name="Xiao X."/>
        </authorList>
    </citation>
    <scope>NUCLEOTIDE SEQUENCE [LARGE SCALE GENOMIC DNA]</scope>
    <source>
        <strain evidence="5">WYZ-LMO10</strain>
    </source>
</reference>
<dbReference type="PROSITE" id="PS00519">
    <property type="entry name" value="HTH_ASNC_1"/>
    <property type="match status" value="1"/>
</dbReference>
<sequence>MKIDEIDKKILQELCKDGRKSFSDLAKIVGISKVAVRSRVKKLQRYGIIERFTVSLNREKLGYSISAFFEIETVQGMRTNVVEELKKYENGRVIYGMIGGHELHVHFIFKNYEDLEHFINDVLHKMPGIKSFKSSILLTTYKRDFTINF</sequence>
<dbReference type="Gene3D" id="3.30.70.920">
    <property type="match status" value="1"/>
</dbReference>
<keyword evidence="3" id="KW-0804">Transcription</keyword>
<dbReference type="GO" id="GO:0005829">
    <property type="term" value="C:cytosol"/>
    <property type="evidence" value="ECO:0007669"/>
    <property type="project" value="TreeGrafter"/>
</dbReference>
<dbReference type="Proteomes" id="UP000315399">
    <property type="component" value="Unassembled WGS sequence"/>
</dbReference>
<dbReference type="InterPro" id="IPR019885">
    <property type="entry name" value="Tscrpt_reg_HTH_AsnC-type_CS"/>
</dbReference>
<dbReference type="SMART" id="SM00344">
    <property type="entry name" value="HTH_ASNC"/>
    <property type="match status" value="1"/>
</dbReference>
<dbReference type="GO" id="GO:0043200">
    <property type="term" value="P:response to amino acid"/>
    <property type="evidence" value="ECO:0007669"/>
    <property type="project" value="TreeGrafter"/>
</dbReference>
<dbReference type="InterPro" id="IPR011991">
    <property type="entry name" value="ArsR-like_HTH"/>
</dbReference>
<organism evidence="5 6">
    <name type="scientific">Thermoproteota archaeon</name>
    <dbReference type="NCBI Taxonomy" id="2056631"/>
    <lineage>
        <taxon>Archaea</taxon>
        <taxon>Thermoproteota</taxon>
    </lineage>
</organism>
<evidence type="ECO:0000313" key="5">
    <source>
        <dbReference type="EMBL" id="TDA39482.1"/>
    </source>
</evidence>
<accession>A0A523BF83</accession>
<dbReference type="Gene3D" id="1.10.10.10">
    <property type="entry name" value="Winged helix-like DNA-binding domain superfamily/Winged helix DNA-binding domain"/>
    <property type="match status" value="1"/>
</dbReference>
<evidence type="ECO:0000313" key="6">
    <source>
        <dbReference type="Proteomes" id="UP000315399"/>
    </source>
</evidence>
<gene>
    <name evidence="5" type="ORF">DSO08_02110</name>
</gene>
<protein>
    <submittedName>
        <fullName evidence="5">AsnC family transcriptional regulator</fullName>
    </submittedName>
</protein>
<dbReference type="AlphaFoldDB" id="A0A523BF83"/>
<dbReference type="PRINTS" id="PR00033">
    <property type="entry name" value="HTHASNC"/>
</dbReference>
<name>A0A523BF83_9CREN</name>
<dbReference type="PANTHER" id="PTHR30154">
    <property type="entry name" value="LEUCINE-RESPONSIVE REGULATORY PROTEIN"/>
    <property type="match status" value="1"/>
</dbReference>
<evidence type="ECO:0000259" key="4">
    <source>
        <dbReference type="PROSITE" id="PS50956"/>
    </source>
</evidence>
<dbReference type="Pfam" id="PF13404">
    <property type="entry name" value="HTH_AsnC-type"/>
    <property type="match status" value="1"/>
</dbReference>
<evidence type="ECO:0000256" key="1">
    <source>
        <dbReference type="ARBA" id="ARBA00023015"/>
    </source>
</evidence>
<dbReference type="GO" id="GO:0043565">
    <property type="term" value="F:sequence-specific DNA binding"/>
    <property type="evidence" value="ECO:0007669"/>
    <property type="project" value="InterPro"/>
</dbReference>
<dbReference type="InterPro" id="IPR019888">
    <property type="entry name" value="Tscrpt_reg_AsnC-like"/>
</dbReference>